<dbReference type="PANTHER" id="PTHR43827:SF3">
    <property type="entry name" value="NADP-DEPENDENT OXIDOREDUCTASE DOMAIN-CONTAINING PROTEIN"/>
    <property type="match status" value="1"/>
</dbReference>
<evidence type="ECO:0000256" key="1">
    <source>
        <dbReference type="ARBA" id="ARBA00007905"/>
    </source>
</evidence>
<reference evidence="6" key="1">
    <citation type="journal article" date="2019" name="Int. J. Syst. Evol. Microbiol.">
        <title>The Global Catalogue of Microorganisms (GCM) 10K type strain sequencing project: providing services to taxonomists for standard genome sequencing and annotation.</title>
        <authorList>
            <consortium name="The Broad Institute Genomics Platform"/>
            <consortium name="The Broad Institute Genome Sequencing Center for Infectious Disease"/>
            <person name="Wu L."/>
            <person name="Ma J."/>
        </authorList>
    </citation>
    <scope>NUCLEOTIDE SEQUENCE [LARGE SCALE GENOMIC DNA]</scope>
    <source>
        <strain evidence="6">JCM 14307</strain>
    </source>
</reference>
<accession>A0ABP4U017</accession>
<name>A0ABP4U017_9ACTN</name>
<keyword evidence="2" id="KW-0521">NADP</keyword>
<gene>
    <name evidence="5" type="ORF">GCM10009745_47110</name>
</gene>
<feature type="domain" description="NADP-dependent oxidoreductase" evidence="4">
    <location>
        <begin position="18"/>
        <end position="259"/>
    </location>
</feature>
<dbReference type="InterPro" id="IPR023210">
    <property type="entry name" value="NADP_OxRdtase_dom"/>
</dbReference>
<protein>
    <submittedName>
        <fullName evidence="5">Aldo/keto reductase</fullName>
    </submittedName>
</protein>
<comment type="similarity">
    <text evidence="1">Belongs to the aldo/keto reductase family.</text>
</comment>
<dbReference type="InterPro" id="IPR036812">
    <property type="entry name" value="NAD(P)_OxRdtase_dom_sf"/>
</dbReference>
<evidence type="ECO:0000313" key="5">
    <source>
        <dbReference type="EMBL" id="GAA1695799.1"/>
    </source>
</evidence>
<keyword evidence="3" id="KW-0560">Oxidoreductase</keyword>
<dbReference type="PIRSF" id="PIRSF000097">
    <property type="entry name" value="AKR"/>
    <property type="match status" value="1"/>
</dbReference>
<keyword evidence="6" id="KW-1185">Reference proteome</keyword>
<sequence>MNQIPTVTLSNGTAMPRIGLGTSPMNDAEAERAVNHALEVGYRLIDTAENYRNETGVGRALRQAPRDELFVTSKFNKRWHSVDGVRTAFEASAEKLGVDYLDLLLIHWPNPDQDQYVDAWQGLIALRDAGLVKAIGTSNFKPTHLQRLIDETGVAPEVNQVQLSPVWAKPAEREFHAKHGIVTEAWSPLGKGTDLLDNPILQEIAKEHGRTPGQVVLRWETQQDVVPIPKSADRGRLAENLAVFDFDLSPVQLAALTALDGTAKTAADSDRFGH</sequence>
<dbReference type="SUPFAM" id="SSF51430">
    <property type="entry name" value="NAD(P)-linked oxidoreductase"/>
    <property type="match status" value="1"/>
</dbReference>
<dbReference type="PROSITE" id="PS00063">
    <property type="entry name" value="ALDOKETO_REDUCTASE_3"/>
    <property type="match status" value="1"/>
</dbReference>
<dbReference type="RefSeq" id="WP_344155786.1">
    <property type="nucleotide sequence ID" value="NZ_BAAANF010000016.1"/>
</dbReference>
<dbReference type="InterPro" id="IPR020471">
    <property type="entry name" value="AKR"/>
</dbReference>
<evidence type="ECO:0000256" key="2">
    <source>
        <dbReference type="ARBA" id="ARBA00022857"/>
    </source>
</evidence>
<evidence type="ECO:0000313" key="6">
    <source>
        <dbReference type="Proteomes" id="UP001500280"/>
    </source>
</evidence>
<organism evidence="5 6">
    <name type="scientific">Kribbella yunnanensis</name>
    <dbReference type="NCBI Taxonomy" id="190194"/>
    <lineage>
        <taxon>Bacteria</taxon>
        <taxon>Bacillati</taxon>
        <taxon>Actinomycetota</taxon>
        <taxon>Actinomycetes</taxon>
        <taxon>Propionibacteriales</taxon>
        <taxon>Kribbellaceae</taxon>
        <taxon>Kribbella</taxon>
    </lineage>
</organism>
<dbReference type="Pfam" id="PF00248">
    <property type="entry name" value="Aldo_ket_red"/>
    <property type="match status" value="1"/>
</dbReference>
<dbReference type="PRINTS" id="PR00069">
    <property type="entry name" value="ALDKETRDTASE"/>
</dbReference>
<dbReference type="Gene3D" id="3.20.20.100">
    <property type="entry name" value="NADP-dependent oxidoreductase domain"/>
    <property type="match status" value="1"/>
</dbReference>
<dbReference type="InterPro" id="IPR018170">
    <property type="entry name" value="Aldo/ket_reductase_CS"/>
</dbReference>
<comment type="caution">
    <text evidence="5">The sequence shown here is derived from an EMBL/GenBank/DDBJ whole genome shotgun (WGS) entry which is preliminary data.</text>
</comment>
<evidence type="ECO:0000256" key="3">
    <source>
        <dbReference type="ARBA" id="ARBA00023002"/>
    </source>
</evidence>
<dbReference type="PROSITE" id="PS00798">
    <property type="entry name" value="ALDOKETO_REDUCTASE_1"/>
    <property type="match status" value="1"/>
</dbReference>
<dbReference type="EMBL" id="BAAANF010000016">
    <property type="protein sequence ID" value="GAA1695799.1"/>
    <property type="molecule type" value="Genomic_DNA"/>
</dbReference>
<proteinExistence type="inferred from homology"/>
<dbReference type="Proteomes" id="UP001500280">
    <property type="component" value="Unassembled WGS sequence"/>
</dbReference>
<evidence type="ECO:0000259" key="4">
    <source>
        <dbReference type="Pfam" id="PF00248"/>
    </source>
</evidence>
<dbReference type="PANTHER" id="PTHR43827">
    <property type="entry name" value="2,5-DIKETO-D-GLUCONIC ACID REDUCTASE"/>
    <property type="match status" value="1"/>
</dbReference>